<reference evidence="5 6" key="1">
    <citation type="journal article" date="2020" name="Sci. Rep.">
        <title>A novel cyanobacterial geosmin producer, revising GeoA distribution and dispersion patterns in Bacteria.</title>
        <authorList>
            <person name="Churro C."/>
            <person name="Semedo-Aguiar A.P."/>
            <person name="Silva A.D."/>
            <person name="Pereira-Leal J.B."/>
            <person name="Leite R.B."/>
        </authorList>
    </citation>
    <scope>NUCLEOTIDE SEQUENCE [LARGE SCALE GENOMIC DNA]</scope>
    <source>
        <strain evidence="5 6">IPMA8</strain>
    </source>
</reference>
<evidence type="ECO:0000259" key="4">
    <source>
        <dbReference type="PROSITE" id="PS51272"/>
    </source>
</evidence>
<feature type="region of interest" description="Disordered" evidence="3">
    <location>
        <begin position="140"/>
        <end position="177"/>
    </location>
</feature>
<evidence type="ECO:0000313" key="6">
    <source>
        <dbReference type="Proteomes" id="UP000702425"/>
    </source>
</evidence>
<dbReference type="InterPro" id="IPR007049">
    <property type="entry name" value="Carb-sel_porin_OprB"/>
</dbReference>
<dbReference type="Proteomes" id="UP000702425">
    <property type="component" value="Unassembled WGS sequence"/>
</dbReference>
<evidence type="ECO:0000256" key="3">
    <source>
        <dbReference type="SAM" id="MobiDB-lite"/>
    </source>
</evidence>
<dbReference type="PANTHER" id="PTHR43308:SF1">
    <property type="entry name" value="OUTER MEMBRANE PROTEIN ALPHA"/>
    <property type="match status" value="1"/>
</dbReference>
<evidence type="ECO:0000256" key="2">
    <source>
        <dbReference type="RuleBase" id="RU363072"/>
    </source>
</evidence>
<gene>
    <name evidence="5" type="primary">slpA_6</name>
    <name evidence="5" type="ORF">E5S67_03192</name>
</gene>
<comment type="caution">
    <text evidence="5">The sequence shown here is derived from an EMBL/GenBank/DDBJ whole genome shotgun (WGS) entry which is preliminary data.</text>
</comment>
<sequence>MSKFLWKGLFVSPAVLAASLVVSSRALAAEQPVEIAATAQAHQLQLPGAATEAAKSETAAVTAEPAPLASNLTVETIDKESANLYEGFANEAIAPVAEQAKAPEVAAADLGETKPAVAPANLSAEQPVAEQIPAVAPADLSETQPAVAPANLSAEKSVAQPEPIAQSSDPSAQPQAQPNVLEQINQYSAEDSSSEDAAGQVTSVSQLSDVRPTDWAFQALQSLVERYGCIAGYPDGTFRGNRAMTRYEFAAGLNACLDKVSELIQGGSRNLATREDLASVQRLQEEFAAELATLRGRVDVLEARTSELEANQFSTTTKLNGEVIFALTGIAGGDDAEGREADKTTAFGSRVRLNFDTSFSGEDLLRTRLQVLNLGSFSTNNTKTAEGELRFNAGPFGEASNTVGLDALLYQFPLSKSTTVILEANAGAADDFTNTVNPYFDGDGGYGALSNFGTRNPIYYLTGGSGIALRQQFGEKLELSLGYLAGNAADPMRGNGLFNGSYGGLAQLTFKPNDNMALGLTYVNSYNFVTGTGSNASNFPARLGSFGLDSDSNLPVSSNSYGAQASWQLNRRFAIGGWAGYTNQRILSNLATPTGSVQRGDQKIWNWAVTLAFPDLLKEGNVAGILVGMEPRVTNSTNRTLPEDKDTSLHLEGFYQFKLSDNISVTPGLIWLTAPDHNKDNSDLVIGVVRTTFTF</sequence>
<comment type="similarity">
    <text evidence="1 2">Belongs to the OprB family.</text>
</comment>
<dbReference type="NCBIfam" id="NF033921">
    <property type="entry name" value="por_somb"/>
    <property type="match status" value="1"/>
</dbReference>
<dbReference type="PANTHER" id="PTHR43308">
    <property type="entry name" value="OUTER MEMBRANE PROTEIN ALPHA-RELATED"/>
    <property type="match status" value="1"/>
</dbReference>
<organism evidence="5 6">
    <name type="scientific">Microcoleus asticus IPMA8</name>
    <dbReference type="NCBI Taxonomy" id="2563858"/>
    <lineage>
        <taxon>Bacteria</taxon>
        <taxon>Bacillati</taxon>
        <taxon>Cyanobacteriota</taxon>
        <taxon>Cyanophyceae</taxon>
        <taxon>Oscillatoriophycideae</taxon>
        <taxon>Oscillatoriales</taxon>
        <taxon>Microcoleaceae</taxon>
        <taxon>Microcoleus</taxon>
        <taxon>Microcoleus asticus</taxon>
    </lineage>
</organism>
<dbReference type="Gene3D" id="2.40.160.180">
    <property type="entry name" value="Carbohydrate-selective porin OprB"/>
    <property type="match status" value="1"/>
</dbReference>
<feature type="compositionally biased region" description="Low complexity" evidence="3">
    <location>
        <begin position="165"/>
        <end position="177"/>
    </location>
</feature>
<dbReference type="EMBL" id="SRRZ01000056">
    <property type="protein sequence ID" value="NQE35460.1"/>
    <property type="molecule type" value="Genomic_DNA"/>
</dbReference>
<keyword evidence="6" id="KW-1185">Reference proteome</keyword>
<dbReference type="InterPro" id="IPR047684">
    <property type="entry name" value="Por_som-like"/>
</dbReference>
<dbReference type="InterPro" id="IPR051465">
    <property type="entry name" value="Cell_Envelope_Struct_Comp"/>
</dbReference>
<dbReference type="InterPro" id="IPR001119">
    <property type="entry name" value="SLH_dom"/>
</dbReference>
<dbReference type="InterPro" id="IPR038673">
    <property type="entry name" value="OprB_sf"/>
</dbReference>
<accession>A0ABX2D0U5</accession>
<evidence type="ECO:0000313" key="5">
    <source>
        <dbReference type="EMBL" id="NQE35460.1"/>
    </source>
</evidence>
<proteinExistence type="inferred from homology"/>
<dbReference type="Pfam" id="PF00395">
    <property type="entry name" value="SLH"/>
    <property type="match status" value="1"/>
</dbReference>
<evidence type="ECO:0000256" key="1">
    <source>
        <dbReference type="ARBA" id="ARBA00008769"/>
    </source>
</evidence>
<keyword evidence="2" id="KW-0732">Signal</keyword>
<dbReference type="Pfam" id="PF04966">
    <property type="entry name" value="OprB"/>
    <property type="match status" value="1"/>
</dbReference>
<feature type="domain" description="SLH" evidence="4">
    <location>
        <begin position="203"/>
        <end position="267"/>
    </location>
</feature>
<feature type="chain" id="PRO_5044952989" evidence="2">
    <location>
        <begin position="29"/>
        <end position="695"/>
    </location>
</feature>
<feature type="signal peptide" evidence="2">
    <location>
        <begin position="1"/>
        <end position="28"/>
    </location>
</feature>
<dbReference type="PROSITE" id="PS51272">
    <property type="entry name" value="SLH"/>
    <property type="match status" value="1"/>
</dbReference>
<dbReference type="RefSeq" id="WP_172188873.1">
    <property type="nucleotide sequence ID" value="NZ_CAWPPK010000270.1"/>
</dbReference>
<name>A0ABX2D0U5_9CYAN</name>
<dbReference type="SUPFAM" id="SSF56935">
    <property type="entry name" value="Porins"/>
    <property type="match status" value="1"/>
</dbReference>
<protein>
    <submittedName>
        <fullName evidence="5">S-layer protein SlpA</fullName>
    </submittedName>
</protein>